<dbReference type="PANTHER" id="PTHR24221:SF620">
    <property type="entry name" value="ABC TRANSMEMBRANE TYPE-1 DOMAIN-CONTAINING PROTEIN"/>
    <property type="match status" value="1"/>
</dbReference>
<evidence type="ECO:0000259" key="1">
    <source>
        <dbReference type="Pfam" id="PF00005"/>
    </source>
</evidence>
<dbReference type="EMBL" id="JAKCXM010005423">
    <property type="protein sequence ID" value="KAJ0388979.1"/>
    <property type="molecule type" value="Genomic_DNA"/>
</dbReference>
<dbReference type="Pfam" id="PF00005">
    <property type="entry name" value="ABC_tran"/>
    <property type="match status" value="1"/>
</dbReference>
<organism evidence="2 3">
    <name type="scientific">Pythium insidiosum</name>
    <name type="common">Pythiosis disease agent</name>
    <dbReference type="NCBI Taxonomy" id="114742"/>
    <lineage>
        <taxon>Eukaryota</taxon>
        <taxon>Sar</taxon>
        <taxon>Stramenopiles</taxon>
        <taxon>Oomycota</taxon>
        <taxon>Peronosporomycetes</taxon>
        <taxon>Pythiales</taxon>
        <taxon>Pythiaceae</taxon>
        <taxon>Pythium</taxon>
    </lineage>
</organism>
<accession>A0AAD5Q0J0</accession>
<sequence length="120" mass="13113">MQFQEADGGAIRLDGHDIFNFSKKSFMDQTAVVFQDGGILNGTIYDNIRYGNTGASDADCEEAARLAECHFIKDLKDGYHTVVGQHATCNLSGGQAQRICLARALCRKPSLLLLDEATTR</sequence>
<evidence type="ECO:0000313" key="2">
    <source>
        <dbReference type="EMBL" id="KAJ0388979.1"/>
    </source>
</evidence>
<dbReference type="GO" id="GO:0016020">
    <property type="term" value="C:membrane"/>
    <property type="evidence" value="ECO:0007669"/>
    <property type="project" value="TreeGrafter"/>
</dbReference>
<feature type="domain" description="ABC transporter" evidence="1">
    <location>
        <begin position="4"/>
        <end position="119"/>
    </location>
</feature>
<evidence type="ECO:0000313" key="3">
    <source>
        <dbReference type="Proteomes" id="UP001209570"/>
    </source>
</evidence>
<keyword evidence="3" id="KW-1185">Reference proteome</keyword>
<comment type="caution">
    <text evidence="2">The sequence shown here is derived from an EMBL/GenBank/DDBJ whole genome shotgun (WGS) entry which is preliminary data.</text>
</comment>
<dbReference type="InterPro" id="IPR027417">
    <property type="entry name" value="P-loop_NTPase"/>
</dbReference>
<gene>
    <name evidence="2" type="ORF">P43SY_010938</name>
</gene>
<dbReference type="Proteomes" id="UP001209570">
    <property type="component" value="Unassembled WGS sequence"/>
</dbReference>
<dbReference type="InterPro" id="IPR003439">
    <property type="entry name" value="ABC_transporter-like_ATP-bd"/>
</dbReference>
<reference evidence="2" key="1">
    <citation type="submission" date="2021-12" db="EMBL/GenBank/DDBJ databases">
        <title>Prjna785345.</title>
        <authorList>
            <person name="Rujirawat T."/>
            <person name="Krajaejun T."/>
        </authorList>
    </citation>
    <scope>NUCLEOTIDE SEQUENCE</scope>
    <source>
        <strain evidence="2">Pi057C3</strain>
    </source>
</reference>
<dbReference type="Gene3D" id="3.40.50.300">
    <property type="entry name" value="P-loop containing nucleotide triphosphate hydrolases"/>
    <property type="match status" value="1"/>
</dbReference>
<name>A0AAD5Q0J0_PYTIN</name>
<dbReference type="InterPro" id="IPR039421">
    <property type="entry name" value="Type_1_exporter"/>
</dbReference>
<dbReference type="GO" id="GO:0042626">
    <property type="term" value="F:ATPase-coupled transmembrane transporter activity"/>
    <property type="evidence" value="ECO:0007669"/>
    <property type="project" value="TreeGrafter"/>
</dbReference>
<dbReference type="SUPFAM" id="SSF52540">
    <property type="entry name" value="P-loop containing nucleoside triphosphate hydrolases"/>
    <property type="match status" value="1"/>
</dbReference>
<dbReference type="PANTHER" id="PTHR24221">
    <property type="entry name" value="ATP-BINDING CASSETTE SUB-FAMILY B"/>
    <property type="match status" value="1"/>
</dbReference>
<protein>
    <recommendedName>
        <fullName evidence="1">ABC transporter domain-containing protein</fullName>
    </recommendedName>
</protein>
<dbReference type="GO" id="GO:0016887">
    <property type="term" value="F:ATP hydrolysis activity"/>
    <property type="evidence" value="ECO:0007669"/>
    <property type="project" value="InterPro"/>
</dbReference>
<proteinExistence type="predicted"/>
<dbReference type="GO" id="GO:0005524">
    <property type="term" value="F:ATP binding"/>
    <property type="evidence" value="ECO:0007669"/>
    <property type="project" value="InterPro"/>
</dbReference>
<dbReference type="AlphaFoldDB" id="A0AAD5Q0J0"/>